<accession>A0A3L7AFT0</accession>
<evidence type="ECO:0000313" key="1">
    <source>
        <dbReference type="EMBL" id="RLP79273.1"/>
    </source>
</evidence>
<dbReference type="RefSeq" id="WP_121689443.1">
    <property type="nucleotide sequence ID" value="NZ_RCUY01000015.1"/>
</dbReference>
<comment type="caution">
    <text evidence="1">The sequence shown here is derived from an EMBL/GenBank/DDBJ whole genome shotgun (WGS) entry which is preliminary data.</text>
</comment>
<name>A0A3L7AFT0_9MICO</name>
<dbReference type="InterPro" id="IPR053860">
    <property type="entry name" value="DUF6932"/>
</dbReference>
<dbReference type="OrthoDB" id="7032846at2"/>
<sequence length="163" mass="18647">MIPLIPDGEWYLPAGIYRTDLSEIEDRFVKEAPFPDERQRVFEAFKLWIALVRDLLPGARFWINGGFVTHKTWAAPSDVDVMILVKSVDVNALSESEQGRFEQLLTDTSGPRVQPMSGLVDAFVCFRGDVGDTVYWKELWAEVLDQDRKQIIGRKKGYLEVVL</sequence>
<dbReference type="Pfam" id="PF22014">
    <property type="entry name" value="DUF6932"/>
    <property type="match status" value="1"/>
</dbReference>
<dbReference type="EMBL" id="RCUY01000015">
    <property type="protein sequence ID" value="RLP79273.1"/>
    <property type="molecule type" value="Genomic_DNA"/>
</dbReference>
<protein>
    <submittedName>
        <fullName evidence="1">Uncharacterized protein</fullName>
    </submittedName>
</protein>
<reference evidence="1 2" key="1">
    <citation type="submission" date="2018-10" db="EMBL/GenBank/DDBJ databases">
        <authorList>
            <person name="Li J."/>
        </authorList>
    </citation>
    <scope>NUCLEOTIDE SEQUENCE [LARGE SCALE GENOMIC DNA]</scope>
    <source>
        <strain evidence="1 2">JCM 11654</strain>
    </source>
</reference>
<dbReference type="AlphaFoldDB" id="A0A3L7AFT0"/>
<proteinExistence type="predicted"/>
<keyword evidence="2" id="KW-1185">Reference proteome</keyword>
<evidence type="ECO:0000313" key="2">
    <source>
        <dbReference type="Proteomes" id="UP000269438"/>
    </source>
</evidence>
<dbReference type="Proteomes" id="UP000269438">
    <property type="component" value="Unassembled WGS sequence"/>
</dbReference>
<gene>
    <name evidence="1" type="ORF">D9V34_15885</name>
</gene>
<organism evidence="1 2">
    <name type="scientific">Mycetocola lacteus</name>
    <dbReference type="NCBI Taxonomy" id="76637"/>
    <lineage>
        <taxon>Bacteria</taxon>
        <taxon>Bacillati</taxon>
        <taxon>Actinomycetota</taxon>
        <taxon>Actinomycetes</taxon>
        <taxon>Micrococcales</taxon>
        <taxon>Microbacteriaceae</taxon>
        <taxon>Mycetocola</taxon>
    </lineage>
</organism>